<evidence type="ECO:0000256" key="5">
    <source>
        <dbReference type="ARBA" id="ARBA00022729"/>
    </source>
</evidence>
<dbReference type="PROSITE" id="PS00775">
    <property type="entry name" value="GLYCOSYL_HYDROL_F3"/>
    <property type="match status" value="1"/>
</dbReference>
<keyword evidence="10 11" id="KW-0624">Polysaccharide degradation</keyword>
<dbReference type="OrthoDB" id="416222at2759"/>
<dbReference type="InterPro" id="IPR017853">
    <property type="entry name" value="GH"/>
</dbReference>
<evidence type="ECO:0000256" key="11">
    <source>
        <dbReference type="RuleBase" id="RU361161"/>
    </source>
</evidence>
<keyword evidence="16" id="KW-1185">Reference proteome</keyword>
<dbReference type="FunFam" id="3.20.20.300:FF:000002">
    <property type="entry name" value="Probable beta-glucosidase"/>
    <property type="match status" value="1"/>
</dbReference>
<feature type="signal peptide" evidence="13">
    <location>
        <begin position="1"/>
        <end position="17"/>
    </location>
</feature>
<dbReference type="InterPro" id="IPR002772">
    <property type="entry name" value="Glyco_hydro_3_C"/>
</dbReference>
<keyword evidence="7" id="KW-0325">Glycoprotein</keyword>
<dbReference type="PRINTS" id="PR00133">
    <property type="entry name" value="GLHYDRLASE3"/>
</dbReference>
<dbReference type="FunFam" id="2.60.40.10:FF:001391">
    <property type="entry name" value="Beta-glucosidase"/>
    <property type="match status" value="1"/>
</dbReference>
<feature type="region of interest" description="Disordered" evidence="12">
    <location>
        <begin position="724"/>
        <end position="755"/>
    </location>
</feature>
<dbReference type="AlphaFoldDB" id="A0A2B7WIE6"/>
<keyword evidence="5 13" id="KW-0732">Signal</keyword>
<evidence type="ECO:0000256" key="1">
    <source>
        <dbReference type="ARBA" id="ARBA00000448"/>
    </source>
</evidence>
<evidence type="ECO:0000256" key="3">
    <source>
        <dbReference type="ARBA" id="ARBA00005336"/>
    </source>
</evidence>
<evidence type="ECO:0000256" key="4">
    <source>
        <dbReference type="ARBA" id="ARBA00012744"/>
    </source>
</evidence>
<name>A0A2B7WIE6_POLH7</name>
<dbReference type="GO" id="GO:0008422">
    <property type="term" value="F:beta-glucosidase activity"/>
    <property type="evidence" value="ECO:0007669"/>
    <property type="project" value="UniProtKB-EC"/>
</dbReference>
<evidence type="ECO:0000256" key="7">
    <source>
        <dbReference type="ARBA" id="ARBA00023180"/>
    </source>
</evidence>
<dbReference type="EMBL" id="PDNA01000363">
    <property type="protein sequence ID" value="PGG96396.1"/>
    <property type="molecule type" value="Genomic_DNA"/>
</dbReference>
<comment type="pathway">
    <text evidence="2 11">Glycan metabolism; cellulose degradation.</text>
</comment>
<dbReference type="Gene3D" id="3.20.20.300">
    <property type="entry name" value="Glycoside hydrolase, family 3, N-terminal domain"/>
    <property type="match status" value="1"/>
</dbReference>
<dbReference type="SMART" id="SM01217">
    <property type="entry name" value="Fn3_like"/>
    <property type="match status" value="1"/>
</dbReference>
<keyword evidence="8 11" id="KW-0119">Carbohydrate metabolism</keyword>
<dbReference type="SUPFAM" id="SSF52279">
    <property type="entry name" value="Beta-D-glucan exohydrolase, C-terminal domain"/>
    <property type="match status" value="1"/>
</dbReference>
<dbReference type="PANTHER" id="PTHR42715:SF29">
    <property type="entry name" value="BETA-GLUCOSIDASE A-RELATED"/>
    <property type="match status" value="1"/>
</dbReference>
<keyword evidence="6 11" id="KW-0378">Hydrolase</keyword>
<feature type="compositionally biased region" description="Low complexity" evidence="12">
    <location>
        <begin position="743"/>
        <end position="755"/>
    </location>
</feature>
<evidence type="ECO:0000256" key="6">
    <source>
        <dbReference type="ARBA" id="ARBA00022801"/>
    </source>
</evidence>
<dbReference type="Gene3D" id="3.40.50.1700">
    <property type="entry name" value="Glycoside hydrolase family 3 C-terminal domain"/>
    <property type="match status" value="1"/>
</dbReference>
<feature type="chain" id="PRO_5012066800" description="beta-glucosidase" evidence="13">
    <location>
        <begin position="18"/>
        <end position="867"/>
    </location>
</feature>
<accession>A0A2B7WIE6</accession>
<dbReference type="Pfam" id="PF00933">
    <property type="entry name" value="Glyco_hydro_3"/>
    <property type="match status" value="1"/>
</dbReference>
<dbReference type="Pfam" id="PF14310">
    <property type="entry name" value="Fn3-like"/>
    <property type="match status" value="1"/>
</dbReference>
<evidence type="ECO:0000256" key="13">
    <source>
        <dbReference type="SAM" id="SignalP"/>
    </source>
</evidence>
<reference evidence="15 16" key="1">
    <citation type="submission" date="2017-10" db="EMBL/GenBank/DDBJ databases">
        <title>Comparative genomics in systemic dimorphic fungi from Ajellomycetaceae.</title>
        <authorList>
            <person name="Munoz J.F."/>
            <person name="Mcewen J.G."/>
            <person name="Clay O.K."/>
            <person name="Cuomo C.A."/>
        </authorList>
    </citation>
    <scope>NUCLEOTIDE SEQUENCE [LARGE SCALE GENOMIC DNA]</scope>
    <source>
        <strain evidence="15 16">UAMH7299</strain>
    </source>
</reference>
<dbReference type="InterPro" id="IPR001764">
    <property type="entry name" value="Glyco_hydro_3_N"/>
</dbReference>
<evidence type="ECO:0000256" key="8">
    <source>
        <dbReference type="ARBA" id="ARBA00023277"/>
    </source>
</evidence>
<dbReference type="GO" id="GO:0030245">
    <property type="term" value="P:cellulose catabolic process"/>
    <property type="evidence" value="ECO:0007669"/>
    <property type="project" value="UniProtKB-UniPathway"/>
</dbReference>
<dbReference type="Gene3D" id="2.60.40.10">
    <property type="entry name" value="Immunoglobulins"/>
    <property type="match status" value="1"/>
</dbReference>
<dbReference type="InterPro" id="IPR050288">
    <property type="entry name" value="Cellulose_deg_GH3"/>
</dbReference>
<evidence type="ECO:0000256" key="9">
    <source>
        <dbReference type="ARBA" id="ARBA00023295"/>
    </source>
</evidence>
<dbReference type="InterPro" id="IPR013783">
    <property type="entry name" value="Ig-like_fold"/>
</dbReference>
<dbReference type="EC" id="3.2.1.21" evidence="4 11"/>
<feature type="domain" description="Fibronectin type III-like" evidence="14">
    <location>
        <begin position="782"/>
        <end position="850"/>
    </location>
</feature>
<comment type="caution">
    <text evidence="15">The sequence shown here is derived from an EMBL/GenBank/DDBJ whole genome shotgun (WGS) entry which is preliminary data.</text>
</comment>
<comment type="similarity">
    <text evidence="3 11">Belongs to the glycosyl hydrolase 3 family.</text>
</comment>
<evidence type="ECO:0000256" key="2">
    <source>
        <dbReference type="ARBA" id="ARBA00004987"/>
    </source>
</evidence>
<evidence type="ECO:0000256" key="10">
    <source>
        <dbReference type="ARBA" id="ARBA00023326"/>
    </source>
</evidence>
<dbReference type="FunFam" id="3.40.50.1700:FF:000003">
    <property type="entry name" value="Probable beta-glucosidase"/>
    <property type="match status" value="1"/>
</dbReference>
<dbReference type="SUPFAM" id="SSF51445">
    <property type="entry name" value="(Trans)glycosidases"/>
    <property type="match status" value="1"/>
</dbReference>
<dbReference type="InterPro" id="IPR026891">
    <property type="entry name" value="Fn3-like"/>
</dbReference>
<comment type="catalytic activity">
    <reaction evidence="1 11">
        <text>Hydrolysis of terminal, non-reducing beta-D-glucosyl residues with release of beta-D-glucose.</text>
        <dbReference type="EC" id="3.2.1.21"/>
    </reaction>
</comment>
<dbReference type="Pfam" id="PF01915">
    <property type="entry name" value="Glyco_hydro_3_C"/>
    <property type="match status" value="1"/>
</dbReference>
<dbReference type="InterPro" id="IPR036962">
    <property type="entry name" value="Glyco_hydro_3_N_sf"/>
</dbReference>
<dbReference type="Proteomes" id="UP000224634">
    <property type="component" value="Unassembled WGS sequence"/>
</dbReference>
<protein>
    <recommendedName>
        <fullName evidence="4 11">beta-glucosidase</fullName>
        <ecNumber evidence="4 11">3.2.1.21</ecNumber>
    </recommendedName>
</protein>
<evidence type="ECO:0000256" key="12">
    <source>
        <dbReference type="SAM" id="MobiDB-lite"/>
    </source>
</evidence>
<sequence length="867" mass="93818">MWLGWLQVGAILASSVAVAKESGIAHSPPYYPSPWASGPGEWAEAYAKARQFVSELTLAEKINLTTGVGWMQEACVGNVGSIPRLGFPSLCMQDSPLGIRFADYVSAFPAGINVGATFSKQLAYLRGKAMGEEHRGKGINVQLGPAIGPIGRSPDGGRNWEGFSPDPVVSGHLVAETIKGIQDSGVIACAKHFIANEQERFRQAGEAQGYGFNISESSSSNIDDVTMHELYLWPFADAVRAGVGSIMCSYTQINNSYGCGNSYAMNKLLKGELDFQGFVMSDWQAQHSGVSSALAGLDMSMPGDTVFGTGLSFWGTNLTIAVANGTVPEWRVDDMAVRIMSAYFKVGQDKNQVPTNFNSWTRDEYGFEHALVQQNYRRVNEKVNVRGQHASLIRKIGAASVVLLKNNGVLPLKGTEKFTAVIGEDAGPNLWGPNGCPDRGCDNGTLAMGWGSGTADFPYLITPVEAIQSEILSKGEGNIVAVFDNAAKSQIASVASQATVSLVFVNADSGEGYISVDRNEGDRNNLTLWKGGDELIQTVASNCNNTIVVMHTVGAVLVNEWYDNPNVTAILWAGLPGQESGNSITDVLYGRVNPGAKSPFTWGKKAEDYGAPILREPNAGTDAPQIDFKEGIFIDYRAFDKNNNTPVYEFGFGLSYTTFSYSDLKVEILHTRPYTPTEGITEPAPSLGNSSHDFSSYLFPNSVEKVRLYIYPWLNSSDPARASGDPHYGMDPDDYLPPGATDGSPQPLLPAGGAPGGNPSLYDDIYRVSATITNDGKVTGDEVPQLYVSLGGKKDAKIVLRDFERFTLAPGQQVVWTTTLKRRDISNWDPAEQNWVVTKHRKKVYVGSSSRKLHLKARLPRLRGGDD</sequence>
<dbReference type="PANTHER" id="PTHR42715">
    <property type="entry name" value="BETA-GLUCOSIDASE"/>
    <property type="match status" value="1"/>
</dbReference>
<evidence type="ECO:0000313" key="15">
    <source>
        <dbReference type="EMBL" id="PGG96396.1"/>
    </source>
</evidence>
<dbReference type="InterPro" id="IPR019800">
    <property type="entry name" value="Glyco_hydro_3_AS"/>
</dbReference>
<dbReference type="InterPro" id="IPR036881">
    <property type="entry name" value="Glyco_hydro_3_C_sf"/>
</dbReference>
<evidence type="ECO:0000259" key="14">
    <source>
        <dbReference type="SMART" id="SM01217"/>
    </source>
</evidence>
<organism evidence="15 16">
    <name type="scientific">Polytolypa hystricis (strain UAMH7299)</name>
    <dbReference type="NCBI Taxonomy" id="1447883"/>
    <lineage>
        <taxon>Eukaryota</taxon>
        <taxon>Fungi</taxon>
        <taxon>Dikarya</taxon>
        <taxon>Ascomycota</taxon>
        <taxon>Pezizomycotina</taxon>
        <taxon>Eurotiomycetes</taxon>
        <taxon>Eurotiomycetidae</taxon>
        <taxon>Onygenales</taxon>
        <taxon>Onygenales incertae sedis</taxon>
        <taxon>Polytolypa</taxon>
    </lineage>
</organism>
<dbReference type="STRING" id="1447883.A0A2B7WIE6"/>
<evidence type="ECO:0000313" key="16">
    <source>
        <dbReference type="Proteomes" id="UP000224634"/>
    </source>
</evidence>
<keyword evidence="9 11" id="KW-0326">Glycosidase</keyword>
<proteinExistence type="inferred from homology"/>
<gene>
    <name evidence="15" type="ORF">AJ80_09832</name>
</gene>
<dbReference type="UniPathway" id="UPA00696"/>